<evidence type="ECO:0000313" key="9">
    <source>
        <dbReference type="EMBL" id="VBB45511.1"/>
    </source>
</evidence>
<keyword evidence="3" id="KW-1003">Cell membrane</keyword>
<dbReference type="GO" id="GO:0005886">
    <property type="term" value="C:plasma membrane"/>
    <property type="evidence" value="ECO:0007669"/>
    <property type="project" value="UniProtKB-SubCell"/>
</dbReference>
<gene>
    <name evidence="9" type="ORF">TRIP_B350462</name>
</gene>
<evidence type="ECO:0000256" key="7">
    <source>
        <dbReference type="RuleBase" id="RU003879"/>
    </source>
</evidence>
<accession>A0A653ABZ6</accession>
<organism evidence="9">
    <name type="scientific">Uncultured Desulfatiglans sp</name>
    <dbReference type="NCBI Taxonomy" id="1748965"/>
    <lineage>
        <taxon>Bacteria</taxon>
        <taxon>Pseudomonadati</taxon>
        <taxon>Thermodesulfobacteriota</taxon>
        <taxon>Desulfobacteria</taxon>
        <taxon>Desulfatiglandales</taxon>
        <taxon>Desulfatiglandaceae</taxon>
        <taxon>Desulfatiglans</taxon>
        <taxon>environmental samples</taxon>
    </lineage>
</organism>
<dbReference type="InterPro" id="IPR003400">
    <property type="entry name" value="ExbD"/>
</dbReference>
<evidence type="ECO:0000256" key="1">
    <source>
        <dbReference type="ARBA" id="ARBA00004162"/>
    </source>
</evidence>
<dbReference type="AlphaFoldDB" id="A0A653ABZ6"/>
<keyword evidence="6 8" id="KW-0472">Membrane</keyword>
<dbReference type="Pfam" id="PF02472">
    <property type="entry name" value="ExbD"/>
    <property type="match status" value="1"/>
</dbReference>
<evidence type="ECO:0000256" key="5">
    <source>
        <dbReference type="ARBA" id="ARBA00022989"/>
    </source>
</evidence>
<comment type="similarity">
    <text evidence="2 7">Belongs to the ExbD/TolR family.</text>
</comment>
<dbReference type="Gene3D" id="3.30.420.270">
    <property type="match status" value="1"/>
</dbReference>
<keyword evidence="7" id="KW-0653">Protein transport</keyword>
<reference evidence="9" key="1">
    <citation type="submission" date="2018-07" db="EMBL/GenBank/DDBJ databases">
        <authorList>
            <consortium name="Genoscope - CEA"/>
            <person name="William W."/>
        </authorList>
    </citation>
    <scope>NUCLEOTIDE SEQUENCE</scope>
    <source>
        <strain evidence="9">IK1</strain>
    </source>
</reference>
<evidence type="ECO:0000256" key="4">
    <source>
        <dbReference type="ARBA" id="ARBA00022692"/>
    </source>
</evidence>
<dbReference type="PANTHER" id="PTHR30558">
    <property type="entry name" value="EXBD MEMBRANE COMPONENT OF PMF-DRIVEN MACROMOLECULE IMPORT SYSTEM"/>
    <property type="match status" value="1"/>
</dbReference>
<dbReference type="GO" id="GO:0015031">
    <property type="term" value="P:protein transport"/>
    <property type="evidence" value="ECO:0007669"/>
    <property type="project" value="UniProtKB-KW"/>
</dbReference>
<dbReference type="EMBL" id="UPXX01000029">
    <property type="protein sequence ID" value="VBB45511.1"/>
    <property type="molecule type" value="Genomic_DNA"/>
</dbReference>
<feature type="transmembrane region" description="Helical" evidence="8">
    <location>
        <begin position="12"/>
        <end position="33"/>
    </location>
</feature>
<dbReference type="GO" id="GO:0022857">
    <property type="term" value="F:transmembrane transporter activity"/>
    <property type="evidence" value="ECO:0007669"/>
    <property type="project" value="InterPro"/>
</dbReference>
<evidence type="ECO:0000256" key="3">
    <source>
        <dbReference type="ARBA" id="ARBA00022475"/>
    </source>
</evidence>
<evidence type="ECO:0000256" key="2">
    <source>
        <dbReference type="ARBA" id="ARBA00005811"/>
    </source>
</evidence>
<keyword evidence="7" id="KW-0813">Transport</keyword>
<comment type="subcellular location">
    <subcellularLocation>
        <location evidence="1">Cell membrane</location>
        <topology evidence="1">Single-pass membrane protein</topology>
    </subcellularLocation>
    <subcellularLocation>
        <location evidence="7">Cell membrane</location>
        <topology evidence="7">Single-pass type II membrane protein</topology>
    </subcellularLocation>
</comment>
<protein>
    <submittedName>
        <fullName evidence="9">ExbD/TolR-like biopolymer transport protein</fullName>
    </submittedName>
</protein>
<keyword evidence="5 8" id="KW-1133">Transmembrane helix</keyword>
<proteinExistence type="inferred from homology"/>
<evidence type="ECO:0000256" key="6">
    <source>
        <dbReference type="ARBA" id="ARBA00023136"/>
    </source>
</evidence>
<keyword evidence="4 7" id="KW-0812">Transmembrane</keyword>
<name>A0A653ABZ6_UNCDX</name>
<sequence>MLNRPRRRSQNGVQIPLTSLIDIVFLLLIYFLLTTNFLVEEGIKIKLPQAKAAAPQTEEVITVYVDPEGRAYIGTEEVSLAALFDRLKAIIGTSEDSLVVVRADRTVVLNKAVKVMDIAKAAGAGRLCLATEKDL</sequence>
<evidence type="ECO:0000256" key="8">
    <source>
        <dbReference type="SAM" id="Phobius"/>
    </source>
</evidence>